<protein>
    <submittedName>
        <fullName evidence="1">Uncharacterized protein</fullName>
    </submittedName>
</protein>
<sequence>MKEGVIEYRLPIPKEPVEIKEEALKRCSDPSWSFLDKDRVINLFTLSANYLPKYLWREWKKALKDRGIPWQLFLKALSACDHDILMWVEGALSWEDLVGIIEETLMRASSGRYPLRR</sequence>
<organism evidence="1 2">
    <name type="scientific">Candidatus Methanodesulfokora washburnensis</name>
    <dbReference type="NCBI Taxonomy" id="2478471"/>
    <lineage>
        <taxon>Archaea</taxon>
        <taxon>Thermoproteota</taxon>
        <taxon>Candidatus Korarchaeia</taxon>
        <taxon>Candidatus Korarchaeia incertae sedis</taxon>
        <taxon>Candidatus Methanodesulfokora</taxon>
    </lineage>
</organism>
<accession>A0A3R9R7N1</accession>
<evidence type="ECO:0000313" key="1">
    <source>
        <dbReference type="EMBL" id="RSN76652.1"/>
    </source>
</evidence>
<name>A0A3R9R7N1_9CREN</name>
<evidence type="ECO:0000313" key="2">
    <source>
        <dbReference type="Proteomes" id="UP000277582"/>
    </source>
</evidence>
<keyword evidence="2" id="KW-1185">Reference proteome</keyword>
<dbReference type="OrthoDB" id="101774at2157"/>
<dbReference type="AlphaFoldDB" id="A0A3R9R7N1"/>
<dbReference type="Proteomes" id="UP000277582">
    <property type="component" value="Unassembled WGS sequence"/>
</dbReference>
<reference evidence="1 2" key="1">
    <citation type="submission" date="2018-10" db="EMBL/GenBank/DDBJ databases">
        <title>Co-occurring genomic capacity for anaerobic methane metabolism and dissimilatory sulfite reduction discovered in the Korarchaeota.</title>
        <authorList>
            <person name="Mckay L.J."/>
            <person name="Dlakic M."/>
            <person name="Fields M.W."/>
            <person name="Delmont T.O."/>
            <person name="Eren A.M."/>
            <person name="Jay Z.J."/>
            <person name="Klingelsmith K.B."/>
            <person name="Rusch D.B."/>
            <person name="Inskeep W.P."/>
        </authorList>
    </citation>
    <scope>NUCLEOTIDE SEQUENCE [LARGE SCALE GENOMIC DNA]</scope>
    <source>
        <strain evidence="1 2">MDKW</strain>
    </source>
</reference>
<proteinExistence type="predicted"/>
<dbReference type="RefSeq" id="WP_125670709.1">
    <property type="nucleotide sequence ID" value="NZ_RCOS01000056.1"/>
</dbReference>
<gene>
    <name evidence="1" type="ORF">D6D85_03755</name>
</gene>
<comment type="caution">
    <text evidence="1">The sequence shown here is derived from an EMBL/GenBank/DDBJ whole genome shotgun (WGS) entry which is preliminary data.</text>
</comment>
<dbReference type="EMBL" id="RCOS01000056">
    <property type="protein sequence ID" value="RSN76652.1"/>
    <property type="molecule type" value="Genomic_DNA"/>
</dbReference>